<dbReference type="Gene3D" id="2.40.50.140">
    <property type="entry name" value="Nucleic acid-binding proteins"/>
    <property type="match status" value="1"/>
</dbReference>
<name>A0ABM6M1M1_9GAMM</name>
<feature type="DNA-binding region" evidence="2">
    <location>
        <begin position="49"/>
        <end position="55"/>
    </location>
</feature>
<dbReference type="NCBIfam" id="TIGR00621">
    <property type="entry name" value="ssb"/>
    <property type="match status" value="1"/>
</dbReference>
<feature type="compositionally biased region" description="Polar residues" evidence="4">
    <location>
        <begin position="122"/>
        <end position="137"/>
    </location>
</feature>
<keyword evidence="2" id="KW-0233">DNA recombination</keyword>
<evidence type="ECO:0000256" key="4">
    <source>
        <dbReference type="SAM" id="MobiDB-lite"/>
    </source>
</evidence>
<keyword evidence="2" id="KW-0235">DNA replication</keyword>
<dbReference type="RefSeq" id="WP_088773379.1">
    <property type="nucleotide sequence ID" value="NZ_AP023082.1"/>
</dbReference>
<organism evidence="5 6">
    <name type="scientific">Francisella halioticida</name>
    <dbReference type="NCBI Taxonomy" id="549298"/>
    <lineage>
        <taxon>Bacteria</taxon>
        <taxon>Pseudomonadati</taxon>
        <taxon>Pseudomonadota</taxon>
        <taxon>Gammaproteobacteria</taxon>
        <taxon>Thiotrichales</taxon>
        <taxon>Francisellaceae</taxon>
        <taxon>Francisella</taxon>
    </lineage>
</organism>
<dbReference type="HAMAP" id="MF_00984">
    <property type="entry name" value="SSB"/>
    <property type="match status" value="1"/>
</dbReference>
<evidence type="ECO:0000256" key="1">
    <source>
        <dbReference type="ARBA" id="ARBA00023125"/>
    </source>
</evidence>
<dbReference type="GO" id="GO:0003677">
    <property type="term" value="F:DNA binding"/>
    <property type="evidence" value="ECO:0007669"/>
    <property type="project" value="UniProtKB-KW"/>
</dbReference>
<accession>A0ABM6M1M1</accession>
<dbReference type="InterPro" id="IPR000424">
    <property type="entry name" value="Primosome_PriB/ssb"/>
</dbReference>
<keyword evidence="1 2" id="KW-0238">DNA-binding</keyword>
<dbReference type="Proteomes" id="UP000249910">
    <property type="component" value="Chromosome"/>
</dbReference>
<feature type="short sequence motif" description="Important for interaction with partner proteins" evidence="2">
    <location>
        <begin position="166"/>
        <end position="171"/>
    </location>
</feature>
<feature type="compositionally biased region" description="Basic and acidic residues" evidence="4">
    <location>
        <begin position="160"/>
        <end position="171"/>
    </location>
</feature>
<dbReference type="Pfam" id="PF00436">
    <property type="entry name" value="SSB"/>
    <property type="match status" value="1"/>
</dbReference>
<reference evidence="5 6" key="1">
    <citation type="submission" date="2017-06" db="EMBL/GenBank/DDBJ databases">
        <title>Complete genome of Francisella halioticida.</title>
        <authorList>
            <person name="Sjodin A."/>
        </authorList>
    </citation>
    <scope>NUCLEOTIDE SEQUENCE [LARGE SCALE GENOMIC DNA]</scope>
    <source>
        <strain evidence="5 6">DSM 23729</strain>
    </source>
</reference>
<dbReference type="EMBL" id="CP022132">
    <property type="protein sequence ID" value="ASG68927.1"/>
    <property type="molecule type" value="Genomic_DNA"/>
</dbReference>
<evidence type="ECO:0000313" key="6">
    <source>
        <dbReference type="Proteomes" id="UP000249910"/>
    </source>
</evidence>
<protein>
    <recommendedName>
        <fullName evidence="2 3">Single-stranded DNA-binding protein</fullName>
        <shortName evidence="2">SSB</shortName>
    </recommendedName>
</protein>
<dbReference type="PANTHER" id="PTHR10302:SF27">
    <property type="entry name" value="SINGLE-STRANDED DNA-BINDING PROTEIN"/>
    <property type="match status" value="1"/>
</dbReference>
<dbReference type="InterPro" id="IPR011344">
    <property type="entry name" value="ssDNA-bd"/>
</dbReference>
<dbReference type="PROSITE" id="PS50935">
    <property type="entry name" value="SSB"/>
    <property type="match status" value="1"/>
</dbReference>
<feature type="region of interest" description="Disordered" evidence="4">
    <location>
        <begin position="102"/>
        <end position="171"/>
    </location>
</feature>
<keyword evidence="2" id="KW-0227">DNA damage</keyword>
<proteinExistence type="inferred from homology"/>
<evidence type="ECO:0000313" key="5">
    <source>
        <dbReference type="EMBL" id="ASG68927.1"/>
    </source>
</evidence>
<gene>
    <name evidence="5" type="ORF">CDV26_11550</name>
</gene>
<dbReference type="InterPro" id="IPR012340">
    <property type="entry name" value="NA-bd_OB-fold"/>
</dbReference>
<evidence type="ECO:0000256" key="2">
    <source>
        <dbReference type="HAMAP-Rule" id="MF_00984"/>
    </source>
</evidence>
<comment type="subunit">
    <text evidence="2">Homotetramer.</text>
</comment>
<keyword evidence="2" id="KW-0234">DNA repair</keyword>
<sequence length="171" mass="18964">MAKGTVNKVILLGRLGNDPEIRQTQSGTIVATISLATNEVFKEETQTEWHRVVIFGKGAEVIQQYCKKGDALYVEGRIRTNKWQDNSGQDRYSTEVITSNFQLLGGGNQDNRPAPSYDNYPEAQQGSAPTNNQSAAETVNDDYAKVKGKTAKDNVPSFDEINKNFDDDIPF</sequence>
<keyword evidence="6" id="KW-1185">Reference proteome</keyword>
<dbReference type="PANTHER" id="PTHR10302">
    <property type="entry name" value="SINGLE-STRANDED DNA-BINDING PROTEIN"/>
    <property type="match status" value="1"/>
</dbReference>
<dbReference type="SUPFAM" id="SSF50249">
    <property type="entry name" value="Nucleic acid-binding proteins"/>
    <property type="match status" value="1"/>
</dbReference>
<evidence type="ECO:0000256" key="3">
    <source>
        <dbReference type="RuleBase" id="RU000524"/>
    </source>
</evidence>
<dbReference type="CDD" id="cd04496">
    <property type="entry name" value="SSB_OBF"/>
    <property type="match status" value="1"/>
</dbReference>
<comment type="function">
    <text evidence="2">Plays an important role in DNA replication, recombination and repair. Binds to ssDNA and to an array of partner proteins to recruit them to their sites of action during DNA metabolism.</text>
</comment>